<dbReference type="Gene3D" id="3.40.50.720">
    <property type="entry name" value="NAD(P)-binding Rossmann-like Domain"/>
    <property type="match status" value="1"/>
</dbReference>
<keyword evidence="17" id="KW-1185">Reference proteome</keyword>
<protein>
    <recommendedName>
        <fullName evidence="14">3-oxoacyl-[acyl-carrier-protein] reductase</fullName>
        <ecNumber evidence="14">1.1.1.100</ecNumber>
    </recommendedName>
</protein>
<evidence type="ECO:0000256" key="8">
    <source>
        <dbReference type="ARBA" id="ARBA00023098"/>
    </source>
</evidence>
<dbReference type="GO" id="GO:0006633">
    <property type="term" value="P:fatty acid biosynthetic process"/>
    <property type="evidence" value="ECO:0007669"/>
    <property type="project" value="UniProtKB-UniPathway"/>
</dbReference>
<keyword evidence="7 14" id="KW-0560">Oxidoreductase</keyword>
<evidence type="ECO:0000313" key="17">
    <source>
        <dbReference type="Proteomes" id="UP000049979"/>
    </source>
</evidence>
<dbReference type="InterPro" id="IPR050259">
    <property type="entry name" value="SDR"/>
</dbReference>
<comment type="function">
    <text evidence="1 14">Catalyzes the NADPH-dependent reduction of beta-ketoacyl-ACP substrates to beta-hydroxyacyl-ACP products, the first reductive step in the elongation cycle of fatty acid biosynthesis.</text>
</comment>
<evidence type="ECO:0000256" key="7">
    <source>
        <dbReference type="ARBA" id="ARBA00023002"/>
    </source>
</evidence>
<keyword evidence="4 14" id="KW-0444">Lipid biosynthesis</keyword>
<evidence type="ECO:0000256" key="3">
    <source>
        <dbReference type="ARBA" id="ARBA00006484"/>
    </source>
</evidence>
<evidence type="ECO:0000256" key="2">
    <source>
        <dbReference type="ARBA" id="ARBA00005194"/>
    </source>
</evidence>
<name>A0A0M6WUH1_9FIRM</name>
<keyword evidence="10" id="KW-0753">Steroid metabolism</keyword>
<dbReference type="EC" id="1.1.1.100" evidence="14"/>
<evidence type="ECO:0000256" key="13">
    <source>
        <dbReference type="PIRSR" id="PIRSR611284-2"/>
    </source>
</evidence>
<feature type="active site" description="Proton acceptor" evidence="12">
    <location>
        <position position="154"/>
    </location>
</feature>
<dbReference type="PANTHER" id="PTHR42879">
    <property type="entry name" value="3-OXOACYL-(ACYL-CARRIER-PROTEIN) REDUCTASE"/>
    <property type="match status" value="1"/>
</dbReference>
<reference evidence="17" key="1">
    <citation type="submission" date="2015-05" db="EMBL/GenBank/DDBJ databases">
        <authorList>
            <consortium name="Pathogen Informatics"/>
        </authorList>
    </citation>
    <scope>NUCLEOTIDE SEQUENCE [LARGE SCALE GENOMIC DNA]</scope>
    <source>
        <strain evidence="17">M72</strain>
    </source>
</reference>
<dbReference type="SMART" id="SM00822">
    <property type="entry name" value="PKS_KR"/>
    <property type="match status" value="1"/>
</dbReference>
<keyword evidence="9 14" id="KW-0275">Fatty acid biosynthesis</keyword>
<keyword evidence="5 14" id="KW-0276">Fatty acid metabolism</keyword>
<comment type="pathway">
    <text evidence="2 14">Lipid metabolism; fatty acid biosynthesis.</text>
</comment>
<evidence type="ECO:0000313" key="16">
    <source>
        <dbReference type="EMBL" id="CRL40859.1"/>
    </source>
</evidence>
<comment type="catalytic activity">
    <reaction evidence="11 14">
        <text>a (3R)-hydroxyacyl-[ACP] + NADP(+) = a 3-oxoacyl-[ACP] + NADPH + H(+)</text>
        <dbReference type="Rhea" id="RHEA:17397"/>
        <dbReference type="Rhea" id="RHEA-COMP:9916"/>
        <dbReference type="Rhea" id="RHEA-COMP:9945"/>
        <dbReference type="ChEBI" id="CHEBI:15378"/>
        <dbReference type="ChEBI" id="CHEBI:57783"/>
        <dbReference type="ChEBI" id="CHEBI:58349"/>
        <dbReference type="ChEBI" id="CHEBI:78776"/>
        <dbReference type="ChEBI" id="CHEBI:78827"/>
        <dbReference type="EC" id="1.1.1.100"/>
    </reaction>
</comment>
<feature type="binding site" evidence="13">
    <location>
        <begin position="62"/>
        <end position="63"/>
    </location>
    <ligand>
        <name>NADP(+)</name>
        <dbReference type="ChEBI" id="CHEBI:58349"/>
    </ligand>
</feature>
<evidence type="ECO:0000259" key="15">
    <source>
        <dbReference type="SMART" id="SM00822"/>
    </source>
</evidence>
<dbReference type="AlphaFoldDB" id="A0A0M6WUH1"/>
<feature type="binding site" evidence="13">
    <location>
        <begin position="11"/>
        <end position="14"/>
    </location>
    <ligand>
        <name>NADP(+)</name>
        <dbReference type="ChEBI" id="CHEBI:58349"/>
    </ligand>
</feature>
<dbReference type="PRINTS" id="PR00081">
    <property type="entry name" value="GDHRDH"/>
</dbReference>
<feature type="binding site" evidence="13">
    <location>
        <begin position="154"/>
        <end position="158"/>
    </location>
    <ligand>
        <name>NADP(+)</name>
        <dbReference type="ChEBI" id="CHEBI:58349"/>
    </ligand>
</feature>
<proteinExistence type="inferred from homology"/>
<dbReference type="GO" id="GO:0004316">
    <property type="term" value="F:3-oxoacyl-[acyl-carrier-protein] reductase (NADPH) activity"/>
    <property type="evidence" value="ECO:0007669"/>
    <property type="project" value="UniProtKB-UniRule"/>
</dbReference>
<keyword evidence="8 14" id="KW-0443">Lipid metabolism</keyword>
<dbReference type="NCBIfam" id="TIGR01830">
    <property type="entry name" value="3oxo_ACP_reduc"/>
    <property type="match status" value="1"/>
</dbReference>
<dbReference type="GO" id="GO:0008202">
    <property type="term" value="P:steroid metabolic process"/>
    <property type="evidence" value="ECO:0007669"/>
    <property type="project" value="UniProtKB-KW"/>
</dbReference>
<dbReference type="InterPro" id="IPR036291">
    <property type="entry name" value="NAD(P)-bd_dom_sf"/>
</dbReference>
<accession>A0A0M6WUH1</accession>
<dbReference type="InterPro" id="IPR057326">
    <property type="entry name" value="KR_dom"/>
</dbReference>
<dbReference type="InterPro" id="IPR002347">
    <property type="entry name" value="SDR_fam"/>
</dbReference>
<dbReference type="CDD" id="cd05333">
    <property type="entry name" value="BKR_SDR_c"/>
    <property type="match status" value="1"/>
</dbReference>
<dbReference type="STRING" id="301302.ERS852420_01725"/>
<evidence type="ECO:0000256" key="6">
    <source>
        <dbReference type="ARBA" id="ARBA00022857"/>
    </source>
</evidence>
<dbReference type="OrthoDB" id="9803333at2"/>
<sequence>MLTGKNALVTGASRGIGRAIALELAKRGAFVVVNYNGSEDAANETVAAIKAAGGDAVSVRCNVSDFTACQEMIESLIKEYKHMDILVNNAGITRDDLLMRMKESDFDAVINTNLKGTFNTIRHLSRYLLKQRAGKIINISSVSGILGNAGQSNYAASKAGVIGLTKSVARELASRGICVNAVAPGFVETEMTAVLPEKTQEELKKQIPLGRAGQVQDIAHAVAFLASPESDYITGQILSVDGGMAI</sequence>
<dbReference type="EMBL" id="CVRR01000037">
    <property type="protein sequence ID" value="CRL40859.1"/>
    <property type="molecule type" value="Genomic_DNA"/>
</dbReference>
<dbReference type="InterPro" id="IPR020904">
    <property type="entry name" value="Sc_DH/Rdtase_CS"/>
</dbReference>
<dbReference type="NCBIfam" id="NF005559">
    <property type="entry name" value="PRK07231.1"/>
    <property type="match status" value="1"/>
</dbReference>
<dbReference type="SUPFAM" id="SSF51735">
    <property type="entry name" value="NAD(P)-binding Rossmann-fold domains"/>
    <property type="match status" value="1"/>
</dbReference>
<evidence type="ECO:0000256" key="12">
    <source>
        <dbReference type="PIRSR" id="PIRSR611284-1"/>
    </source>
</evidence>
<dbReference type="Pfam" id="PF13561">
    <property type="entry name" value="adh_short_C2"/>
    <property type="match status" value="1"/>
</dbReference>
<evidence type="ECO:0000256" key="9">
    <source>
        <dbReference type="ARBA" id="ARBA00023160"/>
    </source>
</evidence>
<feature type="domain" description="Ketoreductase" evidence="15">
    <location>
        <begin position="5"/>
        <end position="185"/>
    </location>
</feature>
<dbReference type="PRINTS" id="PR00080">
    <property type="entry name" value="SDRFAMILY"/>
</dbReference>
<keyword evidence="6 13" id="KW-0521">NADP</keyword>
<dbReference type="UniPathway" id="UPA00094"/>
<evidence type="ECO:0000256" key="10">
    <source>
        <dbReference type="ARBA" id="ARBA00023221"/>
    </source>
</evidence>
<evidence type="ECO:0000256" key="5">
    <source>
        <dbReference type="ARBA" id="ARBA00022832"/>
    </source>
</evidence>
<dbReference type="PANTHER" id="PTHR42879:SF2">
    <property type="entry name" value="3-OXOACYL-[ACYL-CARRIER-PROTEIN] REDUCTASE FABG"/>
    <property type="match status" value="1"/>
</dbReference>
<evidence type="ECO:0000256" key="14">
    <source>
        <dbReference type="RuleBase" id="RU366074"/>
    </source>
</evidence>
<dbReference type="FunFam" id="3.40.50.720:FF:000037">
    <property type="entry name" value="3-oxoacyl-[acyl-carrier-protein] reductase FabG"/>
    <property type="match status" value="1"/>
</dbReference>
<dbReference type="InterPro" id="IPR011284">
    <property type="entry name" value="3oxo_ACP_reduc"/>
</dbReference>
<dbReference type="RefSeq" id="WP_055068336.1">
    <property type="nucleotide sequence ID" value="NZ_CP173697.1"/>
</dbReference>
<evidence type="ECO:0000256" key="11">
    <source>
        <dbReference type="ARBA" id="ARBA00048508"/>
    </source>
</evidence>
<evidence type="ECO:0000256" key="1">
    <source>
        <dbReference type="ARBA" id="ARBA00002607"/>
    </source>
</evidence>
<comment type="similarity">
    <text evidence="3 14">Belongs to the short-chain dehydrogenases/reductases (SDR) family.</text>
</comment>
<evidence type="ECO:0000256" key="4">
    <source>
        <dbReference type="ARBA" id="ARBA00022516"/>
    </source>
</evidence>
<organism evidence="16 17">
    <name type="scientific">Roseburia faecis</name>
    <dbReference type="NCBI Taxonomy" id="301302"/>
    <lineage>
        <taxon>Bacteria</taxon>
        <taxon>Bacillati</taxon>
        <taxon>Bacillota</taxon>
        <taxon>Clostridia</taxon>
        <taxon>Lachnospirales</taxon>
        <taxon>Lachnospiraceae</taxon>
        <taxon>Roseburia</taxon>
    </lineage>
</organism>
<dbReference type="Proteomes" id="UP000049979">
    <property type="component" value="Unassembled WGS sequence"/>
</dbReference>
<dbReference type="PROSITE" id="PS00061">
    <property type="entry name" value="ADH_SHORT"/>
    <property type="match status" value="1"/>
</dbReference>
<comment type="subunit">
    <text evidence="14">Homotetramer.</text>
</comment>
<dbReference type="NCBIfam" id="NF009466">
    <property type="entry name" value="PRK12826.1-2"/>
    <property type="match status" value="1"/>
</dbReference>
<dbReference type="GO" id="GO:0051287">
    <property type="term" value="F:NAD binding"/>
    <property type="evidence" value="ECO:0007669"/>
    <property type="project" value="UniProtKB-UniRule"/>
</dbReference>
<feature type="binding site" evidence="13">
    <location>
        <position position="89"/>
    </location>
    <ligand>
        <name>NADP(+)</name>
        <dbReference type="ChEBI" id="CHEBI:58349"/>
    </ligand>
</feature>
<gene>
    <name evidence="16" type="ORF">M72_10731</name>
</gene>